<evidence type="ECO:0000313" key="3">
    <source>
        <dbReference type="EMBL" id="KEP68655.1"/>
    </source>
</evidence>
<protein>
    <submittedName>
        <fullName evidence="3">Uncharacterized protein</fullName>
    </submittedName>
</protein>
<dbReference type="Proteomes" id="UP000027725">
    <property type="component" value="Unassembled WGS sequence"/>
</dbReference>
<proteinExistence type="predicted"/>
<feature type="region of interest" description="Disordered" evidence="1">
    <location>
        <begin position="1"/>
        <end position="23"/>
    </location>
</feature>
<dbReference type="EMBL" id="JHEH01000027">
    <property type="protein sequence ID" value="KEP68655.1"/>
    <property type="molecule type" value="Genomic_DNA"/>
</dbReference>
<gene>
    <name evidence="3" type="ORF">DL1_09580</name>
</gene>
<name>A0A074TER6_9RHOB</name>
<evidence type="ECO:0000256" key="2">
    <source>
        <dbReference type="SAM" id="Phobius"/>
    </source>
</evidence>
<dbReference type="AlphaFoldDB" id="A0A074TER6"/>
<accession>A0A074TER6</accession>
<sequence>MTTTTAERGLAQHAHQSDHHAETEGEISARTMYLLAIVIIGIAAGLTATMGLGGLILWAVCAAWGMLVLLVIMTAGG</sequence>
<feature type="transmembrane region" description="Helical" evidence="2">
    <location>
        <begin position="32"/>
        <end position="50"/>
    </location>
</feature>
<comment type="caution">
    <text evidence="3">The sequence shown here is derived from an EMBL/GenBank/DDBJ whole genome shotgun (WGS) entry which is preliminary data.</text>
</comment>
<reference evidence="3 4" key="1">
    <citation type="submission" date="2014-03" db="EMBL/GenBank/DDBJ databases">
        <title>The draft genome sequence of Thioclava dalianensis DLFJ1-1.</title>
        <authorList>
            <person name="Lai Q."/>
            <person name="Shao Z."/>
        </authorList>
    </citation>
    <scope>NUCLEOTIDE SEQUENCE [LARGE SCALE GENOMIC DNA]</scope>
    <source>
        <strain evidence="3 4">DLFJ1-1</strain>
    </source>
</reference>
<keyword evidence="4" id="KW-1185">Reference proteome</keyword>
<dbReference type="STRING" id="1185766.SAMN05216224_10290"/>
<evidence type="ECO:0000313" key="4">
    <source>
        <dbReference type="Proteomes" id="UP000027725"/>
    </source>
</evidence>
<keyword evidence="2" id="KW-0472">Membrane</keyword>
<evidence type="ECO:0000256" key="1">
    <source>
        <dbReference type="SAM" id="MobiDB-lite"/>
    </source>
</evidence>
<feature type="transmembrane region" description="Helical" evidence="2">
    <location>
        <begin position="56"/>
        <end position="76"/>
    </location>
</feature>
<organism evidence="3 4">
    <name type="scientific">Thioclava dalianensis</name>
    <dbReference type="NCBI Taxonomy" id="1185766"/>
    <lineage>
        <taxon>Bacteria</taxon>
        <taxon>Pseudomonadati</taxon>
        <taxon>Pseudomonadota</taxon>
        <taxon>Alphaproteobacteria</taxon>
        <taxon>Rhodobacterales</taxon>
        <taxon>Paracoccaceae</taxon>
        <taxon>Thioclava</taxon>
    </lineage>
</organism>
<dbReference type="eggNOG" id="ENOG502ZCPD">
    <property type="taxonomic scope" value="Bacteria"/>
</dbReference>
<dbReference type="RefSeq" id="WP_038068285.1">
    <property type="nucleotide sequence ID" value="NZ_FOVB01000002.1"/>
</dbReference>
<keyword evidence="2" id="KW-1133">Transmembrane helix</keyword>
<keyword evidence="2" id="KW-0812">Transmembrane</keyword>